<accession>A0A8T0DWL0</accession>
<evidence type="ECO:0000313" key="1">
    <source>
        <dbReference type="EMBL" id="KAF8571522.1"/>
    </source>
</evidence>
<dbReference type="OrthoDB" id="6288414at2759"/>
<proteinExistence type="predicted"/>
<evidence type="ECO:0008006" key="3">
    <source>
        <dbReference type="Google" id="ProtNLM"/>
    </source>
</evidence>
<dbReference type="AlphaFoldDB" id="A0A8T0DWL0"/>
<keyword evidence="2" id="KW-1185">Reference proteome</keyword>
<reference evidence="1 2" key="1">
    <citation type="submission" date="2019-07" db="EMBL/GenBank/DDBJ databases">
        <title>Annotation for the trematode Paragonimus westermani.</title>
        <authorList>
            <person name="Choi Y.-J."/>
        </authorList>
    </citation>
    <scope>NUCLEOTIDE SEQUENCE [LARGE SCALE GENOMIC DNA]</scope>
    <source>
        <strain evidence="1">180907_Pwestermani</strain>
    </source>
</reference>
<protein>
    <recommendedName>
        <fullName evidence="3">Reverse transcriptase domain-containing protein</fullName>
    </recommendedName>
</protein>
<dbReference type="PANTHER" id="PTHR37557:SF4">
    <property type="entry name" value="CCHC-TYPE DOMAIN-CONTAINING PROTEIN"/>
    <property type="match status" value="1"/>
</dbReference>
<organism evidence="1 2">
    <name type="scientific">Paragonimus westermani</name>
    <dbReference type="NCBI Taxonomy" id="34504"/>
    <lineage>
        <taxon>Eukaryota</taxon>
        <taxon>Metazoa</taxon>
        <taxon>Spiralia</taxon>
        <taxon>Lophotrochozoa</taxon>
        <taxon>Platyhelminthes</taxon>
        <taxon>Trematoda</taxon>
        <taxon>Digenea</taxon>
        <taxon>Plagiorchiida</taxon>
        <taxon>Troglotremata</taxon>
        <taxon>Troglotrematidae</taxon>
        <taxon>Paragonimus</taxon>
    </lineage>
</organism>
<dbReference type="PANTHER" id="PTHR37557">
    <property type="entry name" value="115 KDA PROTEIN IN TYPE-1 RETROTRANSPOSABLE ELEMENT R1DM-LIKE PROTEIN-RELATED-RELATED"/>
    <property type="match status" value="1"/>
</dbReference>
<dbReference type="EMBL" id="JTDF01000465">
    <property type="protein sequence ID" value="KAF8571522.1"/>
    <property type="molecule type" value="Genomic_DNA"/>
</dbReference>
<dbReference type="Proteomes" id="UP000699462">
    <property type="component" value="Unassembled WGS sequence"/>
</dbReference>
<gene>
    <name evidence="1" type="ORF">P879_01621</name>
</gene>
<sequence>MSLKGALSNCHDPKLVFHTPGGELNYLAYTDEVVLFFESREALSIRLERLQAGIHEIDLSIDSAKTACTHILADGRRNTTMLDSHPTLVSFTLTPSSSISPAWNVLGITSNWQGKLLTTAVRGASRMLQKVSQVPLEPQQRVEILRSHLIPRLFRQLTLGVVHKRTLRFIDTTVKTSVRKWLRFPDDISNAFFYSSINVVGVGIPQLQSQIPLDRRTRSDRHLASQDLLLHWALRQPSTQPFHRLALIPTIIEGEVVSTKQKAETA</sequence>
<name>A0A8T0DWL0_9TREM</name>
<comment type="caution">
    <text evidence="1">The sequence shown here is derived from an EMBL/GenBank/DDBJ whole genome shotgun (WGS) entry which is preliminary data.</text>
</comment>
<evidence type="ECO:0000313" key="2">
    <source>
        <dbReference type="Proteomes" id="UP000699462"/>
    </source>
</evidence>